<dbReference type="Gene3D" id="3.40.50.2300">
    <property type="match status" value="1"/>
</dbReference>
<dbReference type="AlphaFoldDB" id="A0A6J4KAD1"/>
<accession>A0A6J4KAD1</accession>
<dbReference type="InterPro" id="IPR000014">
    <property type="entry name" value="PAS"/>
</dbReference>
<feature type="domain" description="Response regulatory" evidence="7">
    <location>
        <begin position="7"/>
        <end position="123"/>
    </location>
</feature>
<dbReference type="PANTHER" id="PTHR48111">
    <property type="entry name" value="REGULATOR OF RPOS"/>
    <property type="match status" value="1"/>
</dbReference>
<dbReference type="SMART" id="SM00448">
    <property type="entry name" value="REC"/>
    <property type="match status" value="1"/>
</dbReference>
<reference evidence="8" key="1">
    <citation type="submission" date="2020-02" db="EMBL/GenBank/DDBJ databases">
        <authorList>
            <person name="Meier V. D."/>
        </authorList>
    </citation>
    <scope>NUCLEOTIDE SEQUENCE</scope>
    <source>
        <strain evidence="8">AVDCRST_MAG93</strain>
    </source>
</reference>
<keyword evidence="2" id="KW-0902">Two-component regulatory system</keyword>
<feature type="modified residue" description="4-aspartylphosphate" evidence="6">
    <location>
        <position position="56"/>
    </location>
</feature>
<keyword evidence="4" id="KW-0238">DNA-binding</keyword>
<evidence type="ECO:0000256" key="3">
    <source>
        <dbReference type="ARBA" id="ARBA00023015"/>
    </source>
</evidence>
<evidence type="ECO:0000259" key="7">
    <source>
        <dbReference type="PROSITE" id="PS50110"/>
    </source>
</evidence>
<dbReference type="EMBL" id="CADCTR010001508">
    <property type="protein sequence ID" value="CAA9299252.1"/>
    <property type="molecule type" value="Genomic_DNA"/>
</dbReference>
<dbReference type="InterPro" id="IPR035965">
    <property type="entry name" value="PAS-like_dom_sf"/>
</dbReference>
<dbReference type="InterPro" id="IPR013767">
    <property type="entry name" value="PAS_fold"/>
</dbReference>
<dbReference type="GO" id="GO:0000976">
    <property type="term" value="F:transcription cis-regulatory region binding"/>
    <property type="evidence" value="ECO:0007669"/>
    <property type="project" value="TreeGrafter"/>
</dbReference>
<dbReference type="SUPFAM" id="SSF55785">
    <property type="entry name" value="PYP-like sensor domain (PAS domain)"/>
    <property type="match status" value="1"/>
</dbReference>
<keyword evidence="1 6" id="KW-0597">Phosphoprotein</keyword>
<proteinExistence type="predicted"/>
<dbReference type="CDD" id="cd00130">
    <property type="entry name" value="PAS"/>
    <property type="match status" value="1"/>
</dbReference>
<dbReference type="PANTHER" id="PTHR48111:SF21">
    <property type="entry name" value="DNA-BINDING DUAL MASTER TRANSCRIPTIONAL REGULATOR RPAA"/>
    <property type="match status" value="1"/>
</dbReference>
<dbReference type="FunFam" id="3.40.50.2300:FF:000001">
    <property type="entry name" value="DNA-binding response regulator PhoB"/>
    <property type="match status" value="1"/>
</dbReference>
<dbReference type="InterPro" id="IPR039420">
    <property type="entry name" value="WalR-like"/>
</dbReference>
<dbReference type="CDD" id="cd17538">
    <property type="entry name" value="REC_D1_PleD-like"/>
    <property type="match status" value="1"/>
</dbReference>
<dbReference type="PROSITE" id="PS50110">
    <property type="entry name" value="RESPONSE_REGULATORY"/>
    <property type="match status" value="1"/>
</dbReference>
<sequence>MRTSNTTILIVDDEPAGRDTLEAILYQQGYDLVFAADGWEALDQAVHLTPDLILLDVMMPGIDGFEVCRRLRADSRVAEVPIILITALDDRESHIAGFEAGADDFVSKPFDRFVLRARVRSVTRLNRYRRLHDERAKFERVVSLAPDGLIILDHDGNIRFSNPAWGQLNDANDTPIAGSSIERYVHDGEYFRQHVFRVRENGEPRRWESMLLGTGGMQVPVECVAGAIEWEGQTAIQVIVRDITERKQAQSAIERSNIELSQAYDATLEGWVAFLDLRDKETEGHTQRVTNMTLRPAK</sequence>
<protein>
    <recommendedName>
        <fullName evidence="7">Response regulatory domain-containing protein</fullName>
    </recommendedName>
</protein>
<dbReference type="Pfam" id="PF00072">
    <property type="entry name" value="Response_reg"/>
    <property type="match status" value="1"/>
</dbReference>
<dbReference type="GO" id="GO:0032993">
    <property type="term" value="C:protein-DNA complex"/>
    <property type="evidence" value="ECO:0007669"/>
    <property type="project" value="TreeGrafter"/>
</dbReference>
<evidence type="ECO:0000256" key="2">
    <source>
        <dbReference type="ARBA" id="ARBA00023012"/>
    </source>
</evidence>
<dbReference type="InterPro" id="IPR001789">
    <property type="entry name" value="Sig_transdc_resp-reg_receiver"/>
</dbReference>
<keyword evidence="3" id="KW-0805">Transcription regulation</keyword>
<gene>
    <name evidence="8" type="ORF">AVDCRST_MAG93-4479</name>
</gene>
<organism evidence="8">
    <name type="scientific">uncultured Chloroflexia bacterium</name>
    <dbReference type="NCBI Taxonomy" id="1672391"/>
    <lineage>
        <taxon>Bacteria</taxon>
        <taxon>Bacillati</taxon>
        <taxon>Chloroflexota</taxon>
        <taxon>Chloroflexia</taxon>
        <taxon>environmental samples</taxon>
    </lineage>
</organism>
<dbReference type="SMART" id="SM00091">
    <property type="entry name" value="PAS"/>
    <property type="match status" value="1"/>
</dbReference>
<feature type="non-terminal residue" evidence="8">
    <location>
        <position position="298"/>
    </location>
</feature>
<evidence type="ECO:0000313" key="8">
    <source>
        <dbReference type="EMBL" id="CAA9299252.1"/>
    </source>
</evidence>
<dbReference type="Pfam" id="PF00989">
    <property type="entry name" value="PAS"/>
    <property type="match status" value="1"/>
</dbReference>
<name>A0A6J4KAD1_9CHLR</name>
<dbReference type="GO" id="GO:0000156">
    <property type="term" value="F:phosphorelay response regulator activity"/>
    <property type="evidence" value="ECO:0007669"/>
    <property type="project" value="TreeGrafter"/>
</dbReference>
<dbReference type="GO" id="GO:0005829">
    <property type="term" value="C:cytosol"/>
    <property type="evidence" value="ECO:0007669"/>
    <property type="project" value="TreeGrafter"/>
</dbReference>
<dbReference type="GO" id="GO:0006355">
    <property type="term" value="P:regulation of DNA-templated transcription"/>
    <property type="evidence" value="ECO:0007669"/>
    <property type="project" value="InterPro"/>
</dbReference>
<dbReference type="Gene3D" id="3.30.450.20">
    <property type="entry name" value="PAS domain"/>
    <property type="match status" value="1"/>
</dbReference>
<evidence type="ECO:0000256" key="5">
    <source>
        <dbReference type="ARBA" id="ARBA00023163"/>
    </source>
</evidence>
<evidence type="ECO:0000256" key="6">
    <source>
        <dbReference type="PROSITE-ProRule" id="PRU00169"/>
    </source>
</evidence>
<evidence type="ECO:0000256" key="4">
    <source>
        <dbReference type="ARBA" id="ARBA00023125"/>
    </source>
</evidence>
<keyword evidence="5" id="KW-0804">Transcription</keyword>
<dbReference type="NCBIfam" id="TIGR00229">
    <property type="entry name" value="sensory_box"/>
    <property type="match status" value="1"/>
</dbReference>
<evidence type="ECO:0000256" key="1">
    <source>
        <dbReference type="ARBA" id="ARBA00022553"/>
    </source>
</evidence>
<dbReference type="SUPFAM" id="SSF52172">
    <property type="entry name" value="CheY-like"/>
    <property type="match status" value="1"/>
</dbReference>
<dbReference type="InterPro" id="IPR011006">
    <property type="entry name" value="CheY-like_superfamily"/>
</dbReference>